<keyword evidence="4" id="KW-1185">Reference proteome</keyword>
<dbReference type="AlphaFoldDB" id="D9SUA8"/>
<evidence type="ECO:0000313" key="3">
    <source>
        <dbReference type="EMBL" id="ADL52863.1"/>
    </source>
</evidence>
<dbReference type="KEGG" id="ccb:Clocel_3177"/>
<reference evidence="3 4" key="1">
    <citation type="submission" date="2010-08" db="EMBL/GenBank/DDBJ databases">
        <title>Complete sequence of Clostridium cellulovorans 743B.</title>
        <authorList>
            <consortium name="US DOE Joint Genome Institute"/>
            <person name="Lucas S."/>
            <person name="Copeland A."/>
            <person name="Lapidus A."/>
            <person name="Cheng J.-F."/>
            <person name="Bruce D."/>
            <person name="Goodwin L."/>
            <person name="Pitluck S."/>
            <person name="Chertkov O."/>
            <person name="Detter J.C."/>
            <person name="Han C."/>
            <person name="Tapia R."/>
            <person name="Land M."/>
            <person name="Hauser L."/>
            <person name="Chang Y.-J."/>
            <person name="Jeffries C."/>
            <person name="Kyrpides N."/>
            <person name="Ivanova N."/>
            <person name="Mikhailova N."/>
            <person name="Hemme C.L."/>
            <person name="Woyke T."/>
        </authorList>
    </citation>
    <scope>NUCLEOTIDE SEQUENCE [LARGE SCALE GENOMIC DNA]</scope>
    <source>
        <strain evidence="4">ATCC 35296 / DSM 3052 / OCM 3 / 743B</strain>
    </source>
</reference>
<dbReference type="RefSeq" id="WP_010073247.1">
    <property type="nucleotide sequence ID" value="NC_014393.1"/>
</dbReference>
<evidence type="ECO:0000256" key="1">
    <source>
        <dbReference type="SAM" id="MobiDB-lite"/>
    </source>
</evidence>
<dbReference type="InterPro" id="IPR005490">
    <property type="entry name" value="LD_TPept_cat_dom"/>
</dbReference>
<dbReference type="PANTHER" id="PTHR38589:SF1">
    <property type="entry name" value="BLR0621 PROTEIN"/>
    <property type="match status" value="1"/>
</dbReference>
<evidence type="ECO:0000259" key="2">
    <source>
        <dbReference type="Pfam" id="PF03734"/>
    </source>
</evidence>
<accession>D9SUA8</accession>
<feature type="domain" description="L,D-TPase catalytic" evidence="2">
    <location>
        <begin position="146"/>
        <end position="299"/>
    </location>
</feature>
<dbReference type="HOGENOM" id="CLU_068009_1_1_9"/>
<feature type="compositionally biased region" description="Basic and acidic residues" evidence="1">
    <location>
        <begin position="64"/>
        <end position="97"/>
    </location>
</feature>
<dbReference type="Proteomes" id="UP000002730">
    <property type="component" value="Chromosome"/>
</dbReference>
<proteinExistence type="predicted"/>
<gene>
    <name evidence="3" type="ordered locus">Clocel_3177</name>
</gene>
<dbReference type="EMBL" id="CP002160">
    <property type="protein sequence ID" value="ADL52863.1"/>
    <property type="molecule type" value="Genomic_DNA"/>
</dbReference>
<name>D9SUA8_CLOC7</name>
<dbReference type="OrthoDB" id="186490at2"/>
<protein>
    <submittedName>
        <fullName evidence="3">ErfK/YbiS/YcfS/YnhG family protein</fullName>
    </submittedName>
</protein>
<organism evidence="3 4">
    <name type="scientific">Clostridium cellulovorans (strain ATCC 35296 / DSM 3052 / OCM 3 / 743B)</name>
    <dbReference type="NCBI Taxonomy" id="573061"/>
    <lineage>
        <taxon>Bacteria</taxon>
        <taxon>Bacillati</taxon>
        <taxon>Bacillota</taxon>
        <taxon>Clostridia</taxon>
        <taxon>Eubacteriales</taxon>
        <taxon>Clostridiaceae</taxon>
        <taxon>Clostridium</taxon>
    </lineage>
</organism>
<feature type="region of interest" description="Disordered" evidence="1">
    <location>
        <begin position="64"/>
        <end position="99"/>
    </location>
</feature>
<sequence length="315" mass="35035">MEAKAVLKVVAVFLLVVFCTSCQVKEEAKESDLEYKYEVSSSVRPFQDNGYNLAEQGKKKIEEAKQKAEQERLKAEEEAKAKEAAQAEETARKEKNNENINVSNNVAANPQKEELLVEKIQGIGSAEQVITVTNDYSSSLQVTVQAFEKQNGVWRKILECPGVIGFEGFSYNKTEQNNTSPIGIYTLGTAFGQVGNPGTGLSFRDITPNDYWVDDPNSAYYNSWQTGDSAGRWNSAEALYQISLYKYGFVINYNTENVVKGKGSAIFFHIWSSPYKGTAGCTAVAEENVIKLLNWLRADKNPLIVQGTVEQVENM</sequence>
<dbReference type="eggNOG" id="COG3786">
    <property type="taxonomic scope" value="Bacteria"/>
</dbReference>
<dbReference type="GO" id="GO:0016740">
    <property type="term" value="F:transferase activity"/>
    <property type="evidence" value="ECO:0007669"/>
    <property type="project" value="InterPro"/>
</dbReference>
<dbReference type="CDD" id="cd16913">
    <property type="entry name" value="YkuD_like"/>
    <property type="match status" value="1"/>
</dbReference>
<evidence type="ECO:0000313" key="4">
    <source>
        <dbReference type="Proteomes" id="UP000002730"/>
    </source>
</evidence>
<dbReference type="Pfam" id="PF03734">
    <property type="entry name" value="YkuD"/>
    <property type="match status" value="1"/>
</dbReference>
<dbReference type="PANTHER" id="PTHR38589">
    <property type="entry name" value="BLR0621 PROTEIN"/>
    <property type="match status" value="1"/>
</dbReference>